<feature type="domain" description="NERD" evidence="1">
    <location>
        <begin position="29"/>
        <end position="145"/>
    </location>
</feature>
<dbReference type="EMBL" id="JRYR02000001">
    <property type="protein sequence ID" value="OHX68621.1"/>
    <property type="molecule type" value="Genomic_DNA"/>
</dbReference>
<reference evidence="2 3" key="1">
    <citation type="journal article" date="2012" name="Int. J. Syst. Evol. Microbiol.">
        <title>Flammeovirga pacifica sp. nov., isolated from deep-sea sediment.</title>
        <authorList>
            <person name="Xu H."/>
            <person name="Fu Y."/>
            <person name="Yang N."/>
            <person name="Ding Z."/>
            <person name="Lai Q."/>
            <person name="Zeng R."/>
        </authorList>
    </citation>
    <scope>NUCLEOTIDE SEQUENCE [LARGE SCALE GENOMIC DNA]</scope>
    <source>
        <strain evidence="3">DSM 24597 / LMG 26175 / WPAGA1</strain>
    </source>
</reference>
<comment type="caution">
    <text evidence="2">The sequence shown here is derived from an EMBL/GenBank/DDBJ whole genome shotgun (WGS) entry which is preliminary data.</text>
</comment>
<protein>
    <recommendedName>
        <fullName evidence="1">NERD domain-containing protein</fullName>
    </recommendedName>
</protein>
<sequence>MFVSLIVVLFVFSLKSSSSISFTSKAEKQGKLGEYKVAKKLKKLSKTDYIILNDLLLKNGSSTTQIDHIVISRYGLFVIETKNYKGWIFGRDYQEYWTQTLYKNKHKLYNPVKQNQTHIYSLQRILSDYSHINYQSIIVFSGEAKLKKVSSKVPVIYLKDLIKTIKRNREKVCLSDFEMTQIADKLKATHTNSKADHRAHVRRIKEKKRVY</sequence>
<gene>
    <name evidence="2" type="ORF">NH26_18640</name>
</gene>
<evidence type="ECO:0000259" key="1">
    <source>
        <dbReference type="PROSITE" id="PS50965"/>
    </source>
</evidence>
<proteinExistence type="predicted"/>
<dbReference type="InterPro" id="IPR011528">
    <property type="entry name" value="NERD"/>
</dbReference>
<dbReference type="AlphaFoldDB" id="A0A1S1Z5V4"/>
<dbReference type="STRING" id="915059.NH26_18640"/>
<evidence type="ECO:0000313" key="3">
    <source>
        <dbReference type="Proteomes" id="UP000179797"/>
    </source>
</evidence>
<evidence type="ECO:0000313" key="2">
    <source>
        <dbReference type="EMBL" id="OHX68621.1"/>
    </source>
</evidence>
<name>A0A1S1Z5V4_FLAPC</name>
<keyword evidence="3" id="KW-1185">Reference proteome</keyword>
<dbReference type="Pfam" id="PF08378">
    <property type="entry name" value="NERD"/>
    <property type="match status" value="1"/>
</dbReference>
<dbReference type="Proteomes" id="UP000179797">
    <property type="component" value="Unassembled WGS sequence"/>
</dbReference>
<organism evidence="2 3">
    <name type="scientific">Flammeovirga pacifica</name>
    <dbReference type="NCBI Taxonomy" id="915059"/>
    <lineage>
        <taxon>Bacteria</taxon>
        <taxon>Pseudomonadati</taxon>
        <taxon>Bacteroidota</taxon>
        <taxon>Cytophagia</taxon>
        <taxon>Cytophagales</taxon>
        <taxon>Flammeovirgaceae</taxon>
        <taxon>Flammeovirga</taxon>
    </lineage>
</organism>
<accession>A0A1S1Z5V4</accession>
<dbReference type="PROSITE" id="PS50965">
    <property type="entry name" value="NERD"/>
    <property type="match status" value="1"/>
</dbReference>